<keyword evidence="3" id="KW-1185">Reference proteome</keyword>
<gene>
    <name evidence="2" type="ORF">GCM10017567_65640</name>
</gene>
<reference evidence="3" key="1">
    <citation type="journal article" date="2019" name="Int. J. Syst. Evol. Microbiol.">
        <title>The Global Catalogue of Microorganisms (GCM) 10K type strain sequencing project: providing services to taxonomists for standard genome sequencing and annotation.</title>
        <authorList>
            <consortium name="The Broad Institute Genomics Platform"/>
            <consortium name="The Broad Institute Genome Sequencing Center for Infectious Disease"/>
            <person name="Wu L."/>
            <person name="Ma J."/>
        </authorList>
    </citation>
    <scope>NUCLEOTIDE SEQUENCE [LARGE SCALE GENOMIC DNA]</scope>
    <source>
        <strain evidence="3">CGMCC 4.7680</strain>
    </source>
</reference>
<dbReference type="EMBL" id="BNAW01000040">
    <property type="protein sequence ID" value="GHG35943.1"/>
    <property type="molecule type" value="Genomic_DNA"/>
</dbReference>
<protein>
    <submittedName>
        <fullName evidence="2">Uncharacterized protein</fullName>
    </submittedName>
</protein>
<dbReference type="Proteomes" id="UP000649955">
    <property type="component" value="Unassembled WGS sequence"/>
</dbReference>
<accession>A0ABQ3KLQ2</accession>
<organism evidence="2 3">
    <name type="scientific">Amycolatopsis bullii</name>
    <dbReference type="NCBI Taxonomy" id="941987"/>
    <lineage>
        <taxon>Bacteria</taxon>
        <taxon>Bacillati</taxon>
        <taxon>Actinomycetota</taxon>
        <taxon>Actinomycetes</taxon>
        <taxon>Pseudonocardiales</taxon>
        <taxon>Pseudonocardiaceae</taxon>
        <taxon>Amycolatopsis</taxon>
    </lineage>
</organism>
<feature type="region of interest" description="Disordered" evidence="1">
    <location>
        <begin position="24"/>
        <end position="50"/>
    </location>
</feature>
<name>A0ABQ3KLQ2_9PSEU</name>
<proteinExistence type="predicted"/>
<evidence type="ECO:0000313" key="3">
    <source>
        <dbReference type="Proteomes" id="UP000649955"/>
    </source>
</evidence>
<evidence type="ECO:0000256" key="1">
    <source>
        <dbReference type="SAM" id="MobiDB-lite"/>
    </source>
</evidence>
<sequence>MGSSPPCLRGLLIAEHVSFLTPVTTAPEPGDVRGWDSVTPRSDREVGTAKHPLVGRGARAVLSHGRRTGACRWTPRVTAPSRTAATPVEWCGGRVIVIDTLMPGQRAPIRSRSRLPSLM</sequence>
<evidence type="ECO:0000313" key="2">
    <source>
        <dbReference type="EMBL" id="GHG35943.1"/>
    </source>
</evidence>
<comment type="caution">
    <text evidence="2">The sequence shown here is derived from an EMBL/GenBank/DDBJ whole genome shotgun (WGS) entry which is preliminary data.</text>
</comment>